<evidence type="ECO:0000256" key="2">
    <source>
        <dbReference type="SAM" id="Phobius"/>
    </source>
</evidence>
<feature type="region of interest" description="Disordered" evidence="1">
    <location>
        <begin position="188"/>
        <end position="298"/>
    </location>
</feature>
<dbReference type="Pfam" id="PF16316">
    <property type="entry name" value="DUF4956"/>
    <property type="match status" value="1"/>
</dbReference>
<name>J0N9Y1_9ACTO</name>
<feature type="transmembrane region" description="Helical" evidence="2">
    <location>
        <begin position="6"/>
        <end position="26"/>
    </location>
</feature>
<feature type="transmembrane region" description="Helical" evidence="2">
    <location>
        <begin position="57"/>
        <end position="74"/>
    </location>
</feature>
<dbReference type="OrthoDB" id="3827267at2"/>
<feature type="compositionally biased region" description="Low complexity" evidence="1">
    <location>
        <begin position="190"/>
        <end position="212"/>
    </location>
</feature>
<dbReference type="RefSeq" id="WP_008732350.1">
    <property type="nucleotide sequence ID" value="NZ_AKFT01000159.1"/>
</dbReference>
<dbReference type="EMBL" id="AKFT01000159">
    <property type="protein sequence ID" value="EJF41397.1"/>
    <property type="molecule type" value="Genomic_DNA"/>
</dbReference>
<proteinExistence type="predicted"/>
<feature type="compositionally biased region" description="Low complexity" evidence="1">
    <location>
        <begin position="264"/>
        <end position="281"/>
    </location>
</feature>
<feature type="transmembrane region" description="Helical" evidence="2">
    <location>
        <begin position="86"/>
        <end position="119"/>
    </location>
</feature>
<gene>
    <name evidence="3" type="ORF">HMPREF1318_1323</name>
</gene>
<dbReference type="AlphaFoldDB" id="J0N9Y1"/>
<accession>J0N9Y1</accession>
<keyword evidence="2" id="KW-1133">Transmembrane helix</keyword>
<dbReference type="Proteomes" id="UP000002941">
    <property type="component" value="Unassembled WGS sequence"/>
</dbReference>
<protein>
    <recommendedName>
        <fullName evidence="5">DUF4956 domain-containing protein</fullName>
    </recommendedName>
</protein>
<sequence length="298" mass="31816">MTLTALASTGLDMVALAVLVGALYIPRHGRRDLVAAYIGVNIGVLAVTLLLSSAQELGAGLGLGLFGVLSIIRLRSTALAQGEVAYFFAALALGLIGGMEANIGLTATLMALVLAALFVGDHPALMRRNRNQVVTLDRAVSDEHELTDHLEQLLNAKVLNLDIQRLDLVNDTTIVDVRYRLHRPQPQTEALQVSQAAQASPQPLQTQQSAPLVHEVSTTTPLPRDGQAVQPQGIATSTFSPQQPASTRRGRRSQQSPNSQQEYQSAPAPQQSQPAAPAQDPWTNSSWPAPPSHPNNAH</sequence>
<feature type="compositionally biased region" description="Polar residues" evidence="1">
    <location>
        <begin position="253"/>
        <end position="263"/>
    </location>
</feature>
<keyword evidence="2" id="KW-0472">Membrane</keyword>
<comment type="caution">
    <text evidence="3">The sequence shown here is derived from an EMBL/GenBank/DDBJ whole genome shotgun (WGS) entry which is preliminary data.</text>
</comment>
<feature type="transmembrane region" description="Helical" evidence="2">
    <location>
        <begin position="33"/>
        <end position="51"/>
    </location>
</feature>
<dbReference type="InterPro" id="IPR032531">
    <property type="entry name" value="DUF4956"/>
</dbReference>
<dbReference type="PATRIC" id="fig|1125718.3.peg.1968"/>
<organism evidence="3 4">
    <name type="scientific">Actinomyces massiliensis F0489</name>
    <dbReference type="NCBI Taxonomy" id="1125718"/>
    <lineage>
        <taxon>Bacteria</taxon>
        <taxon>Bacillati</taxon>
        <taxon>Actinomycetota</taxon>
        <taxon>Actinomycetes</taxon>
        <taxon>Actinomycetales</taxon>
        <taxon>Actinomycetaceae</taxon>
        <taxon>Actinomyces</taxon>
    </lineage>
</organism>
<keyword evidence="2" id="KW-0812">Transmembrane</keyword>
<evidence type="ECO:0000313" key="3">
    <source>
        <dbReference type="EMBL" id="EJF41397.1"/>
    </source>
</evidence>
<feature type="compositionally biased region" description="Pro residues" evidence="1">
    <location>
        <begin position="288"/>
        <end position="298"/>
    </location>
</feature>
<feature type="compositionally biased region" description="Polar residues" evidence="1">
    <location>
        <begin position="229"/>
        <end position="246"/>
    </location>
</feature>
<evidence type="ECO:0008006" key="5">
    <source>
        <dbReference type="Google" id="ProtNLM"/>
    </source>
</evidence>
<dbReference type="eggNOG" id="ENOG50308PC">
    <property type="taxonomic scope" value="Bacteria"/>
</dbReference>
<evidence type="ECO:0000256" key="1">
    <source>
        <dbReference type="SAM" id="MobiDB-lite"/>
    </source>
</evidence>
<reference evidence="3 4" key="1">
    <citation type="submission" date="2012-05" db="EMBL/GenBank/DDBJ databases">
        <authorList>
            <person name="Harkins D.M."/>
            <person name="Madupu R."/>
            <person name="Durkin A.S."/>
            <person name="Torralba M."/>
            <person name="Methe B."/>
            <person name="Sutton G.G."/>
            <person name="Nelson K.E."/>
        </authorList>
    </citation>
    <scope>NUCLEOTIDE SEQUENCE [LARGE SCALE GENOMIC DNA]</scope>
    <source>
        <strain evidence="3 4">F0489</strain>
    </source>
</reference>
<evidence type="ECO:0000313" key="4">
    <source>
        <dbReference type="Proteomes" id="UP000002941"/>
    </source>
</evidence>
<keyword evidence="4" id="KW-1185">Reference proteome</keyword>